<feature type="domain" description="Methyltransferase" evidence="1">
    <location>
        <begin position="60"/>
        <end position="152"/>
    </location>
</feature>
<dbReference type="InterPro" id="IPR029063">
    <property type="entry name" value="SAM-dependent_MTases_sf"/>
</dbReference>
<proteinExistence type="predicted"/>
<reference evidence="2 3" key="1">
    <citation type="journal article" date="2017" name="DNA Res.">
        <title>Complete genome sequence and expression profile of the commercial lytic enzyme producer Lysobacter enzymogenes M497-1.</title>
        <authorList>
            <person name="Takami H."/>
            <person name="Toyoda A."/>
            <person name="Uchiyama I."/>
            <person name="Itoh T."/>
            <person name="Takaki Y."/>
            <person name="Arai W."/>
            <person name="Nishi S."/>
            <person name="Kawai M."/>
            <person name="Shinya K."/>
            <person name="Ikeda H."/>
        </authorList>
    </citation>
    <scope>NUCLEOTIDE SEQUENCE [LARGE SCALE GENOMIC DNA]</scope>
    <source>
        <strain evidence="2 3">M497-1</strain>
    </source>
</reference>
<dbReference type="SUPFAM" id="SSF53335">
    <property type="entry name" value="S-adenosyl-L-methionine-dependent methyltransferases"/>
    <property type="match status" value="1"/>
</dbReference>
<dbReference type="CDD" id="cd02440">
    <property type="entry name" value="AdoMet_MTases"/>
    <property type="match status" value="1"/>
</dbReference>
<evidence type="ECO:0000313" key="2">
    <source>
        <dbReference type="EMBL" id="BAV96570.1"/>
    </source>
</evidence>
<dbReference type="Proteomes" id="UP000218824">
    <property type="component" value="Chromosome"/>
</dbReference>
<evidence type="ECO:0000259" key="1">
    <source>
        <dbReference type="Pfam" id="PF13649"/>
    </source>
</evidence>
<dbReference type="EMBL" id="AP014940">
    <property type="protein sequence ID" value="BAV96570.1"/>
    <property type="molecule type" value="Genomic_DNA"/>
</dbReference>
<accession>A0AAU9AC92</accession>
<organism evidence="2 3">
    <name type="scientific">Lysobacter enzymogenes</name>
    <dbReference type="NCBI Taxonomy" id="69"/>
    <lineage>
        <taxon>Bacteria</taxon>
        <taxon>Pseudomonadati</taxon>
        <taxon>Pseudomonadota</taxon>
        <taxon>Gammaproteobacteria</taxon>
        <taxon>Lysobacterales</taxon>
        <taxon>Lysobacteraceae</taxon>
        <taxon>Lysobacter</taxon>
    </lineage>
</organism>
<protein>
    <recommendedName>
        <fullName evidence="1">Methyltransferase domain-containing protein</fullName>
    </recommendedName>
</protein>
<evidence type="ECO:0000313" key="3">
    <source>
        <dbReference type="Proteomes" id="UP000218824"/>
    </source>
</evidence>
<dbReference type="AlphaFoldDB" id="A0AAU9AC92"/>
<dbReference type="InterPro" id="IPR041698">
    <property type="entry name" value="Methyltransf_25"/>
</dbReference>
<gene>
    <name evidence="2" type="ORF">LEN_1083</name>
</gene>
<dbReference type="RefSeq" id="WP_096376946.1">
    <property type="nucleotide sequence ID" value="NZ_AP014940.1"/>
</dbReference>
<dbReference type="KEGG" id="lem:LEN_1083"/>
<dbReference type="Gene3D" id="3.40.50.150">
    <property type="entry name" value="Vaccinia Virus protein VP39"/>
    <property type="match status" value="1"/>
</dbReference>
<dbReference type="Pfam" id="PF13649">
    <property type="entry name" value="Methyltransf_25"/>
    <property type="match status" value="1"/>
</dbReference>
<dbReference type="GeneID" id="83062969"/>
<name>A0AAU9AC92_LYSEN</name>
<sequence length="249" mass="27347">MSAPEQRQRRYWDALAQTDPDAAIIDPNDRRGLKNAYLAGLRDRAFAQSLARHDVERGTVLDLGCGTASASHPLLRAGHRVLGLDISLQLLRHARNRCGDRDCLFAAVDGRHLPVAASVMDAAVVYVVLSYVTDDAAALALLEEVRATLKPGAPLIMIEQARARRALCEDGLKVHRSIREWTQLLRQAGFRLADTAILRHGRFPTTPLVAVGAIPRAAWPWLARCEAGVARLTGVFGWDYAEVRFEATA</sequence>